<feature type="compositionally biased region" description="Basic and acidic residues" evidence="1">
    <location>
        <begin position="212"/>
        <end position="224"/>
    </location>
</feature>
<evidence type="ECO:0000313" key="2">
    <source>
        <dbReference type="EMBL" id="ORZ32371.1"/>
    </source>
</evidence>
<feature type="region of interest" description="Disordered" evidence="1">
    <location>
        <begin position="285"/>
        <end position="389"/>
    </location>
</feature>
<feature type="compositionally biased region" description="Basic and acidic residues" evidence="1">
    <location>
        <begin position="496"/>
        <end position="508"/>
    </location>
</feature>
<feature type="compositionally biased region" description="Polar residues" evidence="1">
    <location>
        <begin position="478"/>
        <end position="491"/>
    </location>
</feature>
<sequence length="776" mass="81580">MRTICKRLFHELGKGERESQAPNEKPKDVPPAIAPAKADNNSDPPIESVPEPTTTAAKPTAAQPKSIKPAKQSRASSKPKPAEQLPPKPKEPTEGDVRLYQTRLDAIAPNDLVVDNASQTHIAAKELCEQIGSSFTAPVIDASMPLRKVLAEAALLRARAAYLSGKLDDCDAATEVVFRNSPGIPSVQMDLVLFKYHMLMQKGQNDAQPTDRPGEKSACPREIEPATSASRHLATVEPSKTPLENAQDLTVTERVLVEQVSALGGDVDFAIEKIRSTRNLAQSNSEITHATIEPESPSEAANTDREPQARSSCSYLVKSSQPNLGTSSQENFARSSQGNLARSSQPNFAKKSQDTLQKVGHPSSASASRSKLSTSSPEPTSNNVSSAVGLVGGSIDASKTVLASEPNSDAPGETSVEPVLADVAVQPLSQVSAEPALPSPISAEAEYTDDFDDRNPRSVSNPVATEIPLAKSVSGSANALAGNQSQSSHTLSSKHRLNDDKRSAEKLSTESGVASLQESEASVDPAALPLPASVATSRQLLTSGSEDSSTPAPVDPSTVPLPASVAASQVLIPSSLSTHHESSVQPEDIPLPLSVAGSTLLLNSQQSPKPGQRSRSRQNLTNANKGSKSYLASGPKAATGSRQSLRQLDPANIPLPASTANSTLLLNQAGKSGSQVVRPSSSGASSSSKRAKGSQKLHGSTSSLRNRPEKSLTALVDKDSQSMSKSQPLRNGSQRIRSVGDEDRMDQLSGGREVSQNEAAALPLPASRAESKMWLS</sequence>
<dbReference type="EMBL" id="MCFL01000047">
    <property type="protein sequence ID" value="ORZ32371.1"/>
    <property type="molecule type" value="Genomic_DNA"/>
</dbReference>
<gene>
    <name evidence="2" type="ORF">BCR44DRAFT_1239672</name>
</gene>
<feature type="region of interest" description="Disordered" evidence="1">
    <location>
        <begin position="478"/>
        <end position="527"/>
    </location>
</feature>
<reference evidence="2 3" key="1">
    <citation type="submission" date="2016-07" db="EMBL/GenBank/DDBJ databases">
        <title>Pervasive Adenine N6-methylation of Active Genes in Fungi.</title>
        <authorList>
            <consortium name="DOE Joint Genome Institute"/>
            <person name="Mondo S.J."/>
            <person name="Dannebaum R.O."/>
            <person name="Kuo R.C."/>
            <person name="Labutti K."/>
            <person name="Haridas S."/>
            <person name="Kuo A."/>
            <person name="Salamov A."/>
            <person name="Ahrendt S.R."/>
            <person name="Lipzen A."/>
            <person name="Sullivan W."/>
            <person name="Andreopoulos W.B."/>
            <person name="Clum A."/>
            <person name="Lindquist E."/>
            <person name="Daum C."/>
            <person name="Ramamoorthy G.K."/>
            <person name="Gryganskyi A."/>
            <person name="Culley D."/>
            <person name="Magnuson J.K."/>
            <person name="James T.Y."/>
            <person name="O'Malley M.A."/>
            <person name="Stajich J.E."/>
            <person name="Spatafora J.W."/>
            <person name="Visel A."/>
            <person name="Grigoriev I.V."/>
        </authorList>
    </citation>
    <scope>NUCLEOTIDE SEQUENCE [LARGE SCALE GENOMIC DNA]</scope>
    <source>
        <strain evidence="2 3">PL171</strain>
    </source>
</reference>
<feature type="compositionally biased region" description="Polar residues" evidence="1">
    <location>
        <begin position="721"/>
        <end position="736"/>
    </location>
</feature>
<evidence type="ECO:0000256" key="1">
    <source>
        <dbReference type="SAM" id="MobiDB-lite"/>
    </source>
</evidence>
<keyword evidence="3" id="KW-1185">Reference proteome</keyword>
<feature type="compositionally biased region" description="Basic and acidic residues" evidence="1">
    <location>
        <begin position="706"/>
        <end position="720"/>
    </location>
</feature>
<accession>A0A1Y2HEP4</accession>
<feature type="region of interest" description="Disordered" evidence="1">
    <location>
        <begin position="539"/>
        <end position="560"/>
    </location>
</feature>
<protein>
    <submittedName>
        <fullName evidence="2">Uncharacterized protein</fullName>
    </submittedName>
</protein>
<evidence type="ECO:0000313" key="3">
    <source>
        <dbReference type="Proteomes" id="UP000193411"/>
    </source>
</evidence>
<dbReference type="Proteomes" id="UP000193411">
    <property type="component" value="Unassembled WGS sequence"/>
</dbReference>
<feature type="compositionally biased region" description="Polar residues" evidence="1">
    <location>
        <begin position="539"/>
        <end position="551"/>
    </location>
</feature>
<feature type="compositionally biased region" description="Polar residues" evidence="1">
    <location>
        <begin position="309"/>
        <end position="347"/>
    </location>
</feature>
<feature type="region of interest" description="Disordered" evidence="1">
    <location>
        <begin position="203"/>
        <end position="246"/>
    </location>
</feature>
<feature type="compositionally biased region" description="Polar residues" evidence="1">
    <location>
        <begin position="377"/>
        <end position="386"/>
    </location>
</feature>
<comment type="caution">
    <text evidence="2">The sequence shown here is derived from an EMBL/GenBank/DDBJ whole genome shotgun (WGS) entry which is preliminary data.</text>
</comment>
<feature type="compositionally biased region" description="Polar residues" evidence="1">
    <location>
        <begin position="617"/>
        <end position="627"/>
    </location>
</feature>
<dbReference type="AlphaFoldDB" id="A0A1Y2HEP4"/>
<feature type="compositionally biased region" description="Basic and acidic residues" evidence="1">
    <location>
        <begin position="8"/>
        <end position="28"/>
    </location>
</feature>
<proteinExistence type="predicted"/>
<feature type="region of interest" description="Disordered" evidence="1">
    <location>
        <begin position="669"/>
        <end position="776"/>
    </location>
</feature>
<feature type="compositionally biased region" description="Low complexity" evidence="1">
    <location>
        <begin position="50"/>
        <end position="64"/>
    </location>
</feature>
<organism evidence="2 3">
    <name type="scientific">Catenaria anguillulae PL171</name>
    <dbReference type="NCBI Taxonomy" id="765915"/>
    <lineage>
        <taxon>Eukaryota</taxon>
        <taxon>Fungi</taxon>
        <taxon>Fungi incertae sedis</taxon>
        <taxon>Blastocladiomycota</taxon>
        <taxon>Blastocladiomycetes</taxon>
        <taxon>Blastocladiales</taxon>
        <taxon>Catenariaceae</taxon>
        <taxon>Catenaria</taxon>
    </lineage>
</organism>
<feature type="compositionally biased region" description="Polar residues" evidence="1">
    <location>
        <begin position="509"/>
        <end position="520"/>
    </location>
</feature>
<feature type="compositionally biased region" description="Low complexity" evidence="1">
    <location>
        <begin position="363"/>
        <end position="376"/>
    </location>
</feature>
<name>A0A1Y2HEP4_9FUNG</name>
<feature type="compositionally biased region" description="Low complexity" evidence="1">
    <location>
        <begin position="674"/>
        <end position="688"/>
    </location>
</feature>
<feature type="region of interest" description="Disordered" evidence="1">
    <location>
        <begin position="603"/>
        <end position="642"/>
    </location>
</feature>
<feature type="region of interest" description="Disordered" evidence="1">
    <location>
        <begin position="1"/>
        <end position="94"/>
    </location>
</feature>